<proteinExistence type="predicted"/>
<evidence type="ECO:0000313" key="2">
    <source>
        <dbReference type="EMBL" id="HGF35049.1"/>
    </source>
</evidence>
<dbReference type="AlphaFoldDB" id="A0A7C3Z2G2"/>
<dbReference type="Gene3D" id="3.40.190.10">
    <property type="entry name" value="Periplasmic binding protein-like II"/>
    <property type="match status" value="2"/>
</dbReference>
<feature type="chain" id="PRO_5027921847" evidence="1">
    <location>
        <begin position="23"/>
        <end position="290"/>
    </location>
</feature>
<protein>
    <submittedName>
        <fullName evidence="2">Phosphate/phosphite/phosphonate ABC transporter substrate-binding protein</fullName>
    </submittedName>
</protein>
<gene>
    <name evidence="2" type="ORF">ENW96_11825</name>
</gene>
<evidence type="ECO:0000256" key="1">
    <source>
        <dbReference type="SAM" id="SignalP"/>
    </source>
</evidence>
<reference evidence="2" key="1">
    <citation type="journal article" date="2020" name="mSystems">
        <title>Genome- and Community-Level Interaction Insights into Carbon Utilization and Element Cycling Functions of Hydrothermarchaeota in Hydrothermal Sediment.</title>
        <authorList>
            <person name="Zhou Z."/>
            <person name="Liu Y."/>
            <person name="Xu W."/>
            <person name="Pan J."/>
            <person name="Luo Z.H."/>
            <person name="Li M."/>
        </authorList>
    </citation>
    <scope>NUCLEOTIDE SEQUENCE [LARGE SCALE GENOMIC DNA]</scope>
    <source>
        <strain evidence="2">SpSt-897</strain>
    </source>
</reference>
<dbReference type="EMBL" id="DTMF01000288">
    <property type="protein sequence ID" value="HGF35049.1"/>
    <property type="molecule type" value="Genomic_DNA"/>
</dbReference>
<name>A0A7C3Z2G2_9BACT</name>
<dbReference type="Pfam" id="PF12974">
    <property type="entry name" value="Phosphonate-bd"/>
    <property type="match status" value="1"/>
</dbReference>
<sequence>MMVKSFRLLVVFLLLQSSLIAAEVPKKPLILAVLPCTDILETFKKFHPLVQFLTQETGVNLQLVVPENLTRFEVSIHNGEIDLALQDPHTFLKLENSFDQESLLRALNAEGGTTQTGAVIVRKDSGIKKLSELKGKTVMFGPKISANKWLAARLLFKENGIDIDQDLKTYLNGGCCEDIAFNVYLKAVDAGVVCDHFGNEHGNKQKEMGIEADQLVVIGMTQKVPMKIMGARKGVDKEIIARIKQALLKLDRTTPEHEAILLPTELGGFCQYQDGDFTQVKAMMKGNWAE</sequence>
<accession>A0A7C3Z2G2</accession>
<dbReference type="PANTHER" id="PTHR35841:SF1">
    <property type="entry name" value="PHOSPHONATES-BINDING PERIPLASMIC PROTEIN"/>
    <property type="match status" value="1"/>
</dbReference>
<organism evidence="2">
    <name type="scientific">Desulfobacca acetoxidans</name>
    <dbReference type="NCBI Taxonomy" id="60893"/>
    <lineage>
        <taxon>Bacteria</taxon>
        <taxon>Pseudomonadati</taxon>
        <taxon>Thermodesulfobacteriota</taxon>
        <taxon>Desulfobaccia</taxon>
        <taxon>Desulfobaccales</taxon>
        <taxon>Desulfobaccaceae</taxon>
        <taxon>Desulfobacca</taxon>
    </lineage>
</organism>
<comment type="caution">
    <text evidence="2">The sequence shown here is derived from an EMBL/GenBank/DDBJ whole genome shotgun (WGS) entry which is preliminary data.</text>
</comment>
<dbReference type="SUPFAM" id="SSF53850">
    <property type="entry name" value="Periplasmic binding protein-like II"/>
    <property type="match status" value="1"/>
</dbReference>
<keyword evidence="1" id="KW-0732">Signal</keyword>
<dbReference type="PANTHER" id="PTHR35841">
    <property type="entry name" value="PHOSPHONATES-BINDING PERIPLASMIC PROTEIN"/>
    <property type="match status" value="1"/>
</dbReference>
<feature type="signal peptide" evidence="1">
    <location>
        <begin position="1"/>
        <end position="22"/>
    </location>
</feature>